<reference evidence="2 3" key="1">
    <citation type="submission" date="2014-10" db="EMBL/GenBank/DDBJ databases">
        <title>Draft genome of the hookworm Ancylostoma caninum.</title>
        <authorList>
            <person name="Mitreva M."/>
        </authorList>
    </citation>
    <scope>NUCLEOTIDE SEQUENCE [LARGE SCALE GENOMIC DNA]</scope>
    <source>
        <strain evidence="2 3">Baltimore</strain>
    </source>
</reference>
<comment type="caution">
    <text evidence="2">The sequence shown here is derived from an EMBL/GenBank/DDBJ whole genome shotgun (WGS) entry which is preliminary data.</text>
</comment>
<keyword evidence="1" id="KW-0472">Membrane</keyword>
<evidence type="ECO:0000256" key="1">
    <source>
        <dbReference type="SAM" id="Phobius"/>
    </source>
</evidence>
<evidence type="ECO:0000313" key="2">
    <source>
        <dbReference type="EMBL" id="RCN50322.1"/>
    </source>
</evidence>
<feature type="transmembrane region" description="Helical" evidence="1">
    <location>
        <begin position="32"/>
        <end position="52"/>
    </location>
</feature>
<dbReference type="AlphaFoldDB" id="A0A368H127"/>
<proteinExistence type="predicted"/>
<evidence type="ECO:0000313" key="3">
    <source>
        <dbReference type="Proteomes" id="UP000252519"/>
    </source>
</evidence>
<gene>
    <name evidence="2" type="ORF">ANCCAN_03544</name>
</gene>
<name>A0A368H127_ANCCA</name>
<sequence>MSDLLAKVGNKMSEMEQKLAEVLHLGGGNEVLVFPLMYYARVLIVVLSVKSADPHRYEKRKSSIRS</sequence>
<organism evidence="2 3">
    <name type="scientific">Ancylostoma caninum</name>
    <name type="common">Dog hookworm</name>
    <dbReference type="NCBI Taxonomy" id="29170"/>
    <lineage>
        <taxon>Eukaryota</taxon>
        <taxon>Metazoa</taxon>
        <taxon>Ecdysozoa</taxon>
        <taxon>Nematoda</taxon>
        <taxon>Chromadorea</taxon>
        <taxon>Rhabditida</taxon>
        <taxon>Rhabditina</taxon>
        <taxon>Rhabditomorpha</taxon>
        <taxon>Strongyloidea</taxon>
        <taxon>Ancylostomatidae</taxon>
        <taxon>Ancylostomatinae</taxon>
        <taxon>Ancylostoma</taxon>
    </lineage>
</organism>
<dbReference type="Proteomes" id="UP000252519">
    <property type="component" value="Unassembled WGS sequence"/>
</dbReference>
<dbReference type="EMBL" id="JOJR01000024">
    <property type="protein sequence ID" value="RCN50322.1"/>
    <property type="molecule type" value="Genomic_DNA"/>
</dbReference>
<keyword evidence="1" id="KW-0812">Transmembrane</keyword>
<protein>
    <submittedName>
        <fullName evidence="2">Uncharacterized protein</fullName>
    </submittedName>
</protein>
<keyword evidence="3" id="KW-1185">Reference proteome</keyword>
<accession>A0A368H127</accession>
<keyword evidence="1" id="KW-1133">Transmembrane helix</keyword>